<dbReference type="InterPro" id="IPR036928">
    <property type="entry name" value="AS_sf"/>
</dbReference>
<dbReference type="Gene3D" id="3.90.1300.10">
    <property type="entry name" value="Amidase signature (AS) domain"/>
    <property type="match status" value="1"/>
</dbReference>
<comment type="caution">
    <text evidence="4">The sequence shown here is derived from an EMBL/GenBank/DDBJ whole genome shotgun (WGS) entry which is preliminary data.</text>
</comment>
<organism evidence="4 5">
    <name type="scientific">Prosthecodimorpha hirschii</name>
    <dbReference type="NCBI Taxonomy" id="665126"/>
    <lineage>
        <taxon>Bacteria</taxon>
        <taxon>Pseudomonadati</taxon>
        <taxon>Pseudomonadota</taxon>
        <taxon>Alphaproteobacteria</taxon>
        <taxon>Hyphomicrobiales</taxon>
        <taxon>Ancalomicrobiaceae</taxon>
        <taxon>Prosthecodimorpha</taxon>
    </lineage>
</organism>
<accession>A0A0P6VLT0</accession>
<evidence type="ECO:0000313" key="5">
    <source>
        <dbReference type="Proteomes" id="UP000048984"/>
    </source>
</evidence>
<dbReference type="Proteomes" id="UP000048984">
    <property type="component" value="Unassembled WGS sequence"/>
</dbReference>
<sequence>MNAPVKSPTQPWQMSAAEASTLIQARALSAEELTRSCLDRIAARNADVKAWIWLDPERAIRKAKELDKVLIHAGPKSRLHGIPFGVKDMIDTAEMPTTNNSPIYPDNQPSHDAQVVRIMKAAGAFVMGKCDTVEFAAGGRKALTRNPHDFARTPGGSSSGSGAAVGDGQVPIAFGTQTGGSHIRPASFNGAYGIKPTHNTFSWSGARHLSPTLDTLGWYGRSVDDLVMVAEAARMIGIDAMPAVAVKGLKVGFAKTHNWPKAEEGTIGAMERAVRLLTEAGAIVTDLDLPEPFADLNTAQHIVMNGEGRVQFLADYVQNYDLLHEDFRKKVENFDGITPEKLLWALDLAAACRPVFDKLFGADLDVILTPSACGEAPFKPSETTGDPAFNSMWTLLHVPTVNIPGHLGPNGLPVGVTLAGPRLGDARLLAIAKAVAPVLDPKAA</sequence>
<name>A0A0P6VLT0_9HYPH</name>
<feature type="domain" description="Amidase" evidence="3">
    <location>
        <begin position="32"/>
        <end position="429"/>
    </location>
</feature>
<evidence type="ECO:0000256" key="2">
    <source>
        <dbReference type="SAM" id="MobiDB-lite"/>
    </source>
</evidence>
<dbReference type="InterPro" id="IPR000120">
    <property type="entry name" value="Amidase"/>
</dbReference>
<dbReference type="SUPFAM" id="SSF75304">
    <property type="entry name" value="Amidase signature (AS) enzymes"/>
    <property type="match status" value="1"/>
</dbReference>
<proteinExistence type="inferred from homology"/>
<reference evidence="4 5" key="2">
    <citation type="submission" date="2015-10" db="EMBL/GenBank/DDBJ databases">
        <title>Draft Genome Sequence of Prosthecomicrobium hirschii ATCC 27832.</title>
        <authorList>
            <person name="Daniel J."/>
            <person name="Givan S.A."/>
            <person name="Brun Y.V."/>
            <person name="Brown P.J."/>
        </authorList>
    </citation>
    <scope>NUCLEOTIDE SEQUENCE [LARGE SCALE GENOMIC DNA]</scope>
    <source>
        <strain evidence="4 5">16</strain>
    </source>
</reference>
<keyword evidence="5" id="KW-1185">Reference proteome</keyword>
<dbReference type="Pfam" id="PF01425">
    <property type="entry name" value="Amidase"/>
    <property type="match status" value="1"/>
</dbReference>
<evidence type="ECO:0000313" key="4">
    <source>
        <dbReference type="EMBL" id="KPL53571.1"/>
    </source>
</evidence>
<dbReference type="InterPro" id="IPR023631">
    <property type="entry name" value="Amidase_dom"/>
</dbReference>
<dbReference type="EMBL" id="LJYW01000001">
    <property type="protein sequence ID" value="KPL53571.1"/>
    <property type="molecule type" value="Genomic_DNA"/>
</dbReference>
<protein>
    <recommendedName>
        <fullName evidence="3">Amidase domain-containing protein</fullName>
    </recommendedName>
</protein>
<evidence type="ECO:0000259" key="3">
    <source>
        <dbReference type="Pfam" id="PF01425"/>
    </source>
</evidence>
<dbReference type="PANTHER" id="PTHR11895">
    <property type="entry name" value="TRANSAMIDASE"/>
    <property type="match status" value="1"/>
</dbReference>
<dbReference type="STRING" id="665126.ABB55_16250"/>
<gene>
    <name evidence="4" type="ORF">ABB55_16250</name>
</gene>
<dbReference type="AlphaFoldDB" id="A0A0P6VLT0"/>
<feature type="region of interest" description="Disordered" evidence="2">
    <location>
        <begin position="146"/>
        <end position="170"/>
    </location>
</feature>
<dbReference type="GO" id="GO:0003824">
    <property type="term" value="F:catalytic activity"/>
    <property type="evidence" value="ECO:0007669"/>
    <property type="project" value="InterPro"/>
</dbReference>
<dbReference type="PANTHER" id="PTHR11895:SF151">
    <property type="entry name" value="GLUTAMYL-TRNA(GLN) AMIDOTRANSFERASE SUBUNIT A"/>
    <property type="match status" value="1"/>
</dbReference>
<evidence type="ECO:0000256" key="1">
    <source>
        <dbReference type="ARBA" id="ARBA00009199"/>
    </source>
</evidence>
<reference evidence="4 5" key="1">
    <citation type="submission" date="2015-09" db="EMBL/GenBank/DDBJ databases">
        <authorList>
            <person name="Jackson K.R."/>
            <person name="Lunt B.L."/>
            <person name="Fisher J.N.B."/>
            <person name="Gardner A.V."/>
            <person name="Bailey M.E."/>
            <person name="Deus L.M."/>
            <person name="Earl A.S."/>
            <person name="Gibby P.D."/>
            <person name="Hartmann K.A."/>
            <person name="Liu J.E."/>
            <person name="Manci A.M."/>
            <person name="Nielsen D.A."/>
            <person name="Solomon M.B."/>
            <person name="Breakwell D.P."/>
            <person name="Burnett S.H."/>
            <person name="Grose J.H."/>
        </authorList>
    </citation>
    <scope>NUCLEOTIDE SEQUENCE [LARGE SCALE GENOMIC DNA]</scope>
    <source>
        <strain evidence="4 5">16</strain>
    </source>
</reference>
<comment type="similarity">
    <text evidence="1">Belongs to the amidase family.</text>
</comment>